<dbReference type="RefSeq" id="WP_141966084.1">
    <property type="nucleotide sequence ID" value="NZ_VFPO01000001.1"/>
</dbReference>
<feature type="transmembrane region" description="Helical" evidence="1">
    <location>
        <begin position="410"/>
        <end position="434"/>
    </location>
</feature>
<gene>
    <name evidence="2" type="ORF">FHX41_0618</name>
</gene>
<keyword evidence="3" id="KW-1185">Reference proteome</keyword>
<proteinExistence type="predicted"/>
<evidence type="ECO:0000313" key="2">
    <source>
        <dbReference type="EMBL" id="TQM67021.1"/>
    </source>
</evidence>
<feature type="transmembrane region" description="Helical" evidence="1">
    <location>
        <begin position="174"/>
        <end position="198"/>
    </location>
</feature>
<evidence type="ECO:0000256" key="1">
    <source>
        <dbReference type="SAM" id="Phobius"/>
    </source>
</evidence>
<keyword evidence="1" id="KW-0472">Membrane</keyword>
<feature type="transmembrane region" description="Helical" evidence="1">
    <location>
        <begin position="210"/>
        <end position="235"/>
    </location>
</feature>
<protein>
    <submittedName>
        <fullName evidence="2">ABC-2 type transport system permease protein</fullName>
    </submittedName>
</protein>
<comment type="caution">
    <text evidence="2">The sequence shown here is derived from an EMBL/GenBank/DDBJ whole genome shotgun (WGS) entry which is preliminary data.</text>
</comment>
<sequence>MTAATVPVSAGGLGDRLAGTGTLLRFMLRRDRVRFPAWTLGLALLMGYFTTTLGSVYTTTEELEAVTAFSASPAGALFGGPGYGYDAITLERFLAGQYGLYIMLGAALMALLTVTRHTRAEERSGRAELVRANVVGRSAQLTAALTLTALMCVAAAVLVAGVLLAAGYDAAGSVLFGASAGAAGLAFAGIAAIAVQVFSYPRAASGLSGAVLGGAFALRGIGDMAAVQDGGLAWLSWLSPIGWSQQTAPYVLDRWWPLALSAAFAAVTAAAGYRLSVRRDLDAGLVPPRPGPPRAAGWLRDAPTLAFRLQRAGIVGWSVALLVAGVAYGAFAQPLAEGLDDAPEELIAVMGGSEDLIAGYLGVMGLTMALTVGVFAILAVQSVRTEETSGRTEPVLATAVGRTGWLGGNLAVTAVAVPWLLFLAGLGTGAAAAAGIGDAALLWETALGHVAHAPAVWLLLAAAALLYGALPRLVPVVWVVLGYALVAGLFAPVLDLSDGLVRLSPFAHVGEYPREDVSFTAVGVLTALTAALTAAALWAFRRRDLTTGA</sequence>
<evidence type="ECO:0000313" key="3">
    <source>
        <dbReference type="Proteomes" id="UP000316706"/>
    </source>
</evidence>
<feature type="transmembrane region" description="Helical" evidence="1">
    <location>
        <begin position="314"/>
        <end position="336"/>
    </location>
</feature>
<dbReference type="AlphaFoldDB" id="A0A543I8W7"/>
<feature type="transmembrane region" description="Helical" evidence="1">
    <location>
        <begin position="35"/>
        <end position="57"/>
    </location>
</feature>
<reference evidence="2 3" key="1">
    <citation type="submission" date="2019-06" db="EMBL/GenBank/DDBJ databases">
        <title>Sequencing the genomes of 1000 actinobacteria strains.</title>
        <authorList>
            <person name="Klenk H.-P."/>
        </authorList>
    </citation>
    <scope>NUCLEOTIDE SEQUENCE [LARGE SCALE GENOMIC DNA]</scope>
    <source>
        <strain evidence="2 3">DSM 45043</strain>
    </source>
</reference>
<feature type="transmembrane region" description="Helical" evidence="1">
    <location>
        <begin position="255"/>
        <end position="273"/>
    </location>
</feature>
<name>A0A543I8W7_9ACTN</name>
<organism evidence="2 3">
    <name type="scientific">Actinomadura hallensis</name>
    <dbReference type="NCBI Taxonomy" id="337895"/>
    <lineage>
        <taxon>Bacteria</taxon>
        <taxon>Bacillati</taxon>
        <taxon>Actinomycetota</taxon>
        <taxon>Actinomycetes</taxon>
        <taxon>Streptosporangiales</taxon>
        <taxon>Thermomonosporaceae</taxon>
        <taxon>Actinomadura</taxon>
    </lineage>
</organism>
<keyword evidence="1" id="KW-0812">Transmembrane</keyword>
<feature type="transmembrane region" description="Helical" evidence="1">
    <location>
        <begin position="446"/>
        <end position="469"/>
    </location>
</feature>
<feature type="transmembrane region" description="Helical" evidence="1">
    <location>
        <begin position="141"/>
        <end position="168"/>
    </location>
</feature>
<feature type="transmembrane region" description="Helical" evidence="1">
    <location>
        <begin position="517"/>
        <end position="540"/>
    </location>
</feature>
<keyword evidence="1" id="KW-1133">Transmembrane helix</keyword>
<accession>A0A543I8W7</accession>
<dbReference type="OrthoDB" id="2014935at2"/>
<feature type="transmembrane region" description="Helical" evidence="1">
    <location>
        <begin position="98"/>
        <end position="115"/>
    </location>
</feature>
<dbReference type="Proteomes" id="UP000316706">
    <property type="component" value="Unassembled WGS sequence"/>
</dbReference>
<feature type="transmembrane region" description="Helical" evidence="1">
    <location>
        <begin position="476"/>
        <end position="497"/>
    </location>
</feature>
<dbReference type="EMBL" id="VFPO01000001">
    <property type="protein sequence ID" value="TQM67021.1"/>
    <property type="molecule type" value="Genomic_DNA"/>
</dbReference>
<feature type="transmembrane region" description="Helical" evidence="1">
    <location>
        <begin position="356"/>
        <end position="380"/>
    </location>
</feature>